<proteinExistence type="predicted"/>
<evidence type="ECO:0000313" key="7">
    <source>
        <dbReference type="EMBL" id="SCB12236.1"/>
    </source>
</evidence>
<sequence>MFDNLIVELGPWSWWLVGLVLLAAELVLPGFFLVWIGLAGIIVGALSLLFWENSFWIWQVQGLVFAATAVIVTLIGRRYLYNNNQVTDEPFLNRRSASLVGRTATLDQPIAEGRGRIRLNDTYWTVSGPDLPVGTRVKVVASNGRELTVEPV</sequence>
<evidence type="ECO:0000256" key="2">
    <source>
        <dbReference type="ARBA" id="ARBA00022692"/>
    </source>
</evidence>
<gene>
    <name evidence="7" type="ORF">GA0061100_1011069</name>
</gene>
<dbReference type="PANTHER" id="PTHR33507:SF3">
    <property type="entry name" value="INNER MEMBRANE PROTEIN YBBJ"/>
    <property type="match status" value="1"/>
</dbReference>
<dbReference type="OrthoDB" id="9810336at2"/>
<keyword evidence="2 5" id="KW-0812">Transmembrane</keyword>
<dbReference type="RefSeq" id="WP_075851624.1">
    <property type="nucleotide sequence ID" value="NZ_FMAC01000001.1"/>
</dbReference>
<name>A0A1C3U9R6_9HYPH</name>
<feature type="transmembrane region" description="Helical" evidence="5">
    <location>
        <begin position="56"/>
        <end position="75"/>
    </location>
</feature>
<dbReference type="EMBL" id="FMAC01000001">
    <property type="protein sequence ID" value="SCB12236.1"/>
    <property type="molecule type" value="Genomic_DNA"/>
</dbReference>
<organism evidence="7 8">
    <name type="scientific">Rhizobium hainanense</name>
    <dbReference type="NCBI Taxonomy" id="52131"/>
    <lineage>
        <taxon>Bacteria</taxon>
        <taxon>Pseudomonadati</taxon>
        <taxon>Pseudomonadota</taxon>
        <taxon>Alphaproteobacteria</taxon>
        <taxon>Hyphomicrobiales</taxon>
        <taxon>Rhizobiaceae</taxon>
        <taxon>Rhizobium/Agrobacterium group</taxon>
        <taxon>Rhizobium</taxon>
    </lineage>
</organism>
<evidence type="ECO:0000256" key="3">
    <source>
        <dbReference type="ARBA" id="ARBA00022989"/>
    </source>
</evidence>
<dbReference type="STRING" id="52131.GA0061100_1011069"/>
<accession>A0A1C3U9R6</accession>
<evidence type="ECO:0000256" key="5">
    <source>
        <dbReference type="SAM" id="Phobius"/>
    </source>
</evidence>
<dbReference type="InterPro" id="IPR012340">
    <property type="entry name" value="NA-bd_OB-fold"/>
</dbReference>
<feature type="transmembrane region" description="Helical" evidence="5">
    <location>
        <begin position="12"/>
        <end position="28"/>
    </location>
</feature>
<dbReference type="Gene3D" id="2.40.50.140">
    <property type="entry name" value="Nucleic acid-binding proteins"/>
    <property type="match status" value="1"/>
</dbReference>
<dbReference type="PANTHER" id="PTHR33507">
    <property type="entry name" value="INNER MEMBRANE PROTEIN YBBJ"/>
    <property type="match status" value="1"/>
</dbReference>
<feature type="domain" description="NfeD-like C-terminal" evidence="6">
    <location>
        <begin position="98"/>
        <end position="151"/>
    </location>
</feature>
<dbReference type="Proteomes" id="UP000186228">
    <property type="component" value="Unassembled WGS sequence"/>
</dbReference>
<keyword evidence="3 5" id="KW-1133">Transmembrane helix</keyword>
<dbReference type="GO" id="GO:0005886">
    <property type="term" value="C:plasma membrane"/>
    <property type="evidence" value="ECO:0007669"/>
    <property type="project" value="TreeGrafter"/>
</dbReference>
<evidence type="ECO:0000256" key="1">
    <source>
        <dbReference type="ARBA" id="ARBA00004141"/>
    </source>
</evidence>
<comment type="subcellular location">
    <subcellularLocation>
        <location evidence="1">Membrane</location>
        <topology evidence="1">Multi-pass membrane protein</topology>
    </subcellularLocation>
</comment>
<evidence type="ECO:0000256" key="4">
    <source>
        <dbReference type="ARBA" id="ARBA00023136"/>
    </source>
</evidence>
<protein>
    <recommendedName>
        <fullName evidence="6">NfeD-like C-terminal domain-containing protein</fullName>
    </recommendedName>
</protein>
<dbReference type="AlphaFoldDB" id="A0A1C3U9R6"/>
<keyword evidence="8" id="KW-1185">Reference proteome</keyword>
<dbReference type="Pfam" id="PF01957">
    <property type="entry name" value="NfeD"/>
    <property type="match status" value="1"/>
</dbReference>
<reference evidence="8" key="1">
    <citation type="submission" date="2016-08" db="EMBL/GenBank/DDBJ databases">
        <authorList>
            <person name="Varghese N."/>
            <person name="Submissions Spin"/>
        </authorList>
    </citation>
    <scope>NUCLEOTIDE SEQUENCE [LARGE SCALE GENOMIC DNA]</scope>
    <source>
        <strain evidence="8">CCBAU 57015</strain>
    </source>
</reference>
<feature type="transmembrane region" description="Helical" evidence="5">
    <location>
        <begin position="33"/>
        <end position="50"/>
    </location>
</feature>
<evidence type="ECO:0000259" key="6">
    <source>
        <dbReference type="Pfam" id="PF01957"/>
    </source>
</evidence>
<dbReference type="InterPro" id="IPR052165">
    <property type="entry name" value="Membrane_assoc_protease"/>
</dbReference>
<dbReference type="InterPro" id="IPR002810">
    <property type="entry name" value="NfeD-like_C"/>
</dbReference>
<keyword evidence="4 5" id="KW-0472">Membrane</keyword>
<evidence type="ECO:0000313" key="8">
    <source>
        <dbReference type="Proteomes" id="UP000186228"/>
    </source>
</evidence>